<comment type="caution">
    <text evidence="19">The sequence shown here is derived from an EMBL/GenBank/DDBJ whole genome shotgun (WGS) entry which is preliminary data.</text>
</comment>
<keyword evidence="9 14" id="KW-0406">Ion transport</keyword>
<keyword evidence="5 14" id="KW-0547">Nucleotide-binding</keyword>
<dbReference type="Pfam" id="PF00006">
    <property type="entry name" value="ATP-synt_ab"/>
    <property type="match status" value="1"/>
</dbReference>
<evidence type="ECO:0000256" key="8">
    <source>
        <dbReference type="ARBA" id="ARBA00022967"/>
    </source>
</evidence>
<dbReference type="NCBIfam" id="TIGR00962">
    <property type="entry name" value="atpA"/>
    <property type="match status" value="1"/>
</dbReference>
<dbReference type="InterPro" id="IPR000793">
    <property type="entry name" value="ATP_synth_asu_C"/>
</dbReference>
<evidence type="ECO:0000256" key="14">
    <source>
        <dbReference type="HAMAP-Rule" id="MF_01346"/>
    </source>
</evidence>
<evidence type="ECO:0000256" key="9">
    <source>
        <dbReference type="ARBA" id="ARBA00023065"/>
    </source>
</evidence>
<dbReference type="HAMAP" id="MF_01346">
    <property type="entry name" value="ATP_synth_alpha_bact"/>
    <property type="match status" value="1"/>
</dbReference>
<dbReference type="Pfam" id="PF00306">
    <property type="entry name" value="ATP-synt_ab_C"/>
    <property type="match status" value="1"/>
</dbReference>
<comment type="catalytic activity">
    <reaction evidence="14">
        <text>ATP + H2O + 4 H(+)(in) = ADP + phosphate + 5 H(+)(out)</text>
        <dbReference type="Rhea" id="RHEA:57720"/>
        <dbReference type="ChEBI" id="CHEBI:15377"/>
        <dbReference type="ChEBI" id="CHEBI:15378"/>
        <dbReference type="ChEBI" id="CHEBI:30616"/>
        <dbReference type="ChEBI" id="CHEBI:43474"/>
        <dbReference type="ChEBI" id="CHEBI:456216"/>
        <dbReference type="EC" id="7.1.2.2"/>
    </reaction>
</comment>
<keyword evidence="11 14" id="KW-0139">CF(1)</keyword>
<evidence type="ECO:0000256" key="4">
    <source>
        <dbReference type="ARBA" id="ARBA00022448"/>
    </source>
</evidence>
<dbReference type="EC" id="7.1.2.2" evidence="14"/>
<evidence type="ECO:0000256" key="1">
    <source>
        <dbReference type="ARBA" id="ARBA00003784"/>
    </source>
</evidence>
<evidence type="ECO:0000256" key="6">
    <source>
        <dbReference type="ARBA" id="ARBA00022781"/>
    </source>
</evidence>
<comment type="subunit">
    <text evidence="13">F-type ATPases have 2 components, CF(1) - the catalytic core - and CF(0) - the membrane proton channel. CF(1) has five subunits: alpha(3), beta(3), gamma(1), delta(1), epsilon(1). CF(0) has four main subunits: a(1), b(1), b'(1) and c(9-12).</text>
</comment>
<dbReference type="PIRSF" id="PIRSF039088">
    <property type="entry name" value="F_ATPase_subunit_alpha"/>
    <property type="match status" value="1"/>
</dbReference>
<dbReference type="InterPro" id="IPR038376">
    <property type="entry name" value="ATP_synth_asu_C_sf"/>
</dbReference>
<dbReference type="NCBIfam" id="NF009884">
    <property type="entry name" value="PRK13343.1"/>
    <property type="match status" value="1"/>
</dbReference>
<comment type="subcellular location">
    <subcellularLocation>
        <location evidence="14">Cell membrane</location>
        <topology evidence="14">Peripheral membrane protein</topology>
    </subcellularLocation>
    <subcellularLocation>
        <location evidence="2">Membrane</location>
    </subcellularLocation>
</comment>
<dbReference type="InterPro" id="IPR023366">
    <property type="entry name" value="ATP_synth_asu-like_sf"/>
</dbReference>
<dbReference type="InterPro" id="IPR000194">
    <property type="entry name" value="ATPase_F1/V1/A1_a/bsu_nucl-bd"/>
</dbReference>
<reference evidence="20" key="1">
    <citation type="submission" date="2018-05" db="EMBL/GenBank/DDBJ databases">
        <title>Leptospira yasudae sp. nov. and Leptospira stimsonii sp. nov., two pathogenic species of the genus Leptospira isolated from environmental sources.</title>
        <authorList>
            <person name="Casanovas-Massana A."/>
            <person name="Hamond C."/>
            <person name="Santos L.A."/>
            <person name="Hacker K.P."/>
            <person name="Balassiano I."/>
            <person name="Medeiros M.A."/>
            <person name="Reis M.G."/>
            <person name="Ko A.I."/>
            <person name="Wunder E.A."/>
        </authorList>
    </citation>
    <scope>NUCLEOTIDE SEQUENCE [LARGE SCALE GENOMIC DNA]</scope>
    <source>
        <strain evidence="20">B21</strain>
    </source>
</reference>
<keyword evidence="14" id="KW-1003">Cell membrane</keyword>
<keyword evidence="20" id="KW-1185">Reference proteome</keyword>
<organism evidence="19 20">
    <name type="scientific">Leptospira yasudae</name>
    <dbReference type="NCBI Taxonomy" id="2202201"/>
    <lineage>
        <taxon>Bacteria</taxon>
        <taxon>Pseudomonadati</taxon>
        <taxon>Spirochaetota</taxon>
        <taxon>Spirochaetia</taxon>
        <taxon>Leptospirales</taxon>
        <taxon>Leptospiraceae</taxon>
        <taxon>Leptospira</taxon>
    </lineage>
</organism>
<dbReference type="InterPro" id="IPR036121">
    <property type="entry name" value="ATPase_F1/V1/A1_a/bsu_N_sf"/>
</dbReference>
<dbReference type="CDD" id="cd18116">
    <property type="entry name" value="ATP-synt_F1_alpha_N"/>
    <property type="match status" value="1"/>
</dbReference>
<accession>A0ABX9M2V0</accession>
<dbReference type="InterPro" id="IPR020003">
    <property type="entry name" value="ATPase_a/bsu_AS"/>
</dbReference>
<evidence type="ECO:0000259" key="17">
    <source>
        <dbReference type="Pfam" id="PF00306"/>
    </source>
</evidence>
<dbReference type="PROSITE" id="PS00152">
    <property type="entry name" value="ATPASE_ALPHA_BETA"/>
    <property type="match status" value="1"/>
</dbReference>
<dbReference type="PANTHER" id="PTHR48082">
    <property type="entry name" value="ATP SYNTHASE SUBUNIT ALPHA, MITOCHONDRIAL"/>
    <property type="match status" value="1"/>
</dbReference>
<keyword evidence="6 14" id="KW-0375">Hydrogen ion transport</keyword>
<sequence length="503" mass="55072">MKIKTDEITSVLKQEILNYKKDLSVEEVGTVLEIGDGIARVYGLKNVMSGEMVEFQNGIFGQAFNLEDNSVGVVVYGNYLEIQEGFSVKRTNRILEVPVGPELLGRVVNPLGEPLDGKGPINAKHTRPVESPAPGIAMRQPVGEPMQTGIKAIDAMIPVGRGQRELIIGDRGTGKTSIALDTIINQKGTGVICVYVAIGQKASTVASTVEMLRNKGALEYTIVVSATAAEPAPLQYIAPYSGCSMAEYFMYNEKKATLVVYDDLSKQAVAYRQMSLLLRRPPGREAYPGDVFYLHSRLLERAAKLDDKYGAGSLTALPIIETQEGEVSAYIPTNVISITDGQIYLQSNLFASGFRPAVDVGISVSRVGSAAQIKAMKQVAGKMKLELAQFRDLEAFAQLGTELDPATQAQLDRGNRIVQMLKQPVSSPYPVEEQVVEIFAVTRGFMDKIPVARVQEYGKYLLTTIKEKYSEVLDAIRKEKKISDEEKLGEVLSAVAEEFLRKH</sequence>
<evidence type="ECO:0000256" key="7">
    <source>
        <dbReference type="ARBA" id="ARBA00022840"/>
    </source>
</evidence>
<feature type="domain" description="ATPase F1/V1/A1 complex alpha/beta subunit N-terminal" evidence="18">
    <location>
        <begin position="25"/>
        <end position="92"/>
    </location>
</feature>
<keyword evidence="7 14" id="KW-0067">ATP-binding</keyword>
<dbReference type="SUPFAM" id="SSF50615">
    <property type="entry name" value="N-terminal domain of alpha and beta subunits of F1 ATP synthase"/>
    <property type="match status" value="1"/>
</dbReference>
<dbReference type="Gene3D" id="2.40.30.20">
    <property type="match status" value="1"/>
</dbReference>
<dbReference type="Gene3D" id="1.20.150.20">
    <property type="entry name" value="ATP synthase alpha/beta chain, C-terminal domain"/>
    <property type="match status" value="1"/>
</dbReference>
<dbReference type="SUPFAM" id="SSF52540">
    <property type="entry name" value="P-loop containing nucleoside triphosphate hydrolases"/>
    <property type="match status" value="1"/>
</dbReference>
<feature type="binding site" evidence="14">
    <location>
        <begin position="169"/>
        <end position="176"/>
    </location>
    <ligand>
        <name>ATP</name>
        <dbReference type="ChEBI" id="CHEBI:30616"/>
    </ligand>
</feature>
<keyword evidence="12 14" id="KW-0066">ATP synthesis</keyword>
<dbReference type="InterPro" id="IPR004100">
    <property type="entry name" value="ATPase_F1/V1/A1_a/bsu_N"/>
</dbReference>
<evidence type="ECO:0000256" key="5">
    <source>
        <dbReference type="ARBA" id="ARBA00022741"/>
    </source>
</evidence>
<name>A0ABX9M2V0_9LEPT</name>
<dbReference type="EMBL" id="QHCR01000005">
    <property type="protein sequence ID" value="RHX79750.1"/>
    <property type="molecule type" value="Genomic_DNA"/>
</dbReference>
<evidence type="ECO:0000256" key="3">
    <source>
        <dbReference type="ARBA" id="ARBA00008936"/>
    </source>
</evidence>
<evidence type="ECO:0000259" key="18">
    <source>
        <dbReference type="Pfam" id="PF02874"/>
    </source>
</evidence>
<dbReference type="Gene3D" id="3.40.50.300">
    <property type="entry name" value="P-loop containing nucleotide triphosphate hydrolases"/>
    <property type="match status" value="1"/>
</dbReference>
<comment type="similarity">
    <text evidence="3 14">Belongs to the ATPase alpha/beta chains family.</text>
</comment>
<dbReference type="SUPFAM" id="SSF47917">
    <property type="entry name" value="C-terminal domain of alpha and beta subunits of F1 ATP synthase"/>
    <property type="match status" value="1"/>
</dbReference>
<dbReference type="CDD" id="cd18113">
    <property type="entry name" value="ATP-synt_F1_alpha_C"/>
    <property type="match status" value="1"/>
</dbReference>
<evidence type="ECO:0000256" key="2">
    <source>
        <dbReference type="ARBA" id="ARBA00004370"/>
    </source>
</evidence>
<keyword evidence="4 14" id="KW-0813">Transport</keyword>
<dbReference type="Proteomes" id="UP000285569">
    <property type="component" value="Unassembled WGS sequence"/>
</dbReference>
<dbReference type="PANTHER" id="PTHR48082:SF2">
    <property type="entry name" value="ATP SYNTHASE SUBUNIT ALPHA, MITOCHONDRIAL"/>
    <property type="match status" value="1"/>
</dbReference>
<evidence type="ECO:0000256" key="15">
    <source>
        <dbReference type="SAM" id="MobiDB-lite"/>
    </source>
</evidence>
<evidence type="ECO:0000313" key="20">
    <source>
        <dbReference type="Proteomes" id="UP000285569"/>
    </source>
</evidence>
<dbReference type="RefSeq" id="WP_118956428.1">
    <property type="nucleotide sequence ID" value="NZ_QHCR01000005.1"/>
</dbReference>
<comment type="function">
    <text evidence="1 14">Produces ATP from ADP in the presence of a proton gradient across the membrane. The alpha chain is a regulatory subunit.</text>
</comment>
<keyword evidence="8 14" id="KW-1278">Translocase</keyword>
<dbReference type="Pfam" id="PF02874">
    <property type="entry name" value="ATP-synt_ab_N"/>
    <property type="match status" value="1"/>
</dbReference>
<feature type="region of interest" description="Disordered" evidence="15">
    <location>
        <begin position="115"/>
        <end position="141"/>
    </location>
</feature>
<dbReference type="InterPro" id="IPR027417">
    <property type="entry name" value="P-loop_NTPase"/>
</dbReference>
<evidence type="ECO:0000256" key="10">
    <source>
        <dbReference type="ARBA" id="ARBA00023136"/>
    </source>
</evidence>
<gene>
    <name evidence="14" type="primary">atpA</name>
    <name evidence="19" type="ORF">DLM77_12845</name>
</gene>
<dbReference type="InterPro" id="IPR005294">
    <property type="entry name" value="ATP_synth_F1_asu"/>
</dbReference>
<evidence type="ECO:0000256" key="12">
    <source>
        <dbReference type="ARBA" id="ARBA00023310"/>
    </source>
</evidence>
<evidence type="ECO:0000259" key="16">
    <source>
        <dbReference type="Pfam" id="PF00006"/>
    </source>
</evidence>
<feature type="site" description="Required for activity" evidence="14">
    <location>
        <position position="363"/>
    </location>
</feature>
<evidence type="ECO:0000256" key="13">
    <source>
        <dbReference type="ARBA" id="ARBA00026013"/>
    </source>
</evidence>
<proteinExistence type="inferred from homology"/>
<protein>
    <recommendedName>
        <fullName evidence="14">ATP synthase subunit alpha</fullName>
        <ecNumber evidence="14">7.1.2.2</ecNumber>
    </recommendedName>
    <alternativeName>
        <fullName evidence="14">ATP synthase F1 sector subunit alpha</fullName>
    </alternativeName>
    <alternativeName>
        <fullName evidence="14">F-ATPase subunit alpha</fullName>
    </alternativeName>
</protein>
<dbReference type="CDD" id="cd01132">
    <property type="entry name" value="F1-ATPase_alpha_CD"/>
    <property type="match status" value="1"/>
</dbReference>
<evidence type="ECO:0000256" key="11">
    <source>
        <dbReference type="ARBA" id="ARBA00023196"/>
    </source>
</evidence>
<keyword evidence="10 14" id="KW-0472">Membrane</keyword>
<feature type="domain" description="ATP synthase alpha subunit C-terminal" evidence="17">
    <location>
        <begin position="372"/>
        <end position="487"/>
    </location>
</feature>
<evidence type="ECO:0000313" key="19">
    <source>
        <dbReference type="EMBL" id="RHX79750.1"/>
    </source>
</evidence>
<dbReference type="InterPro" id="IPR033732">
    <property type="entry name" value="ATP_synth_F1_a_nt-bd_dom"/>
</dbReference>
<feature type="domain" description="ATPase F1/V1/A1 complex alpha/beta subunit nucleotide-binding" evidence="16">
    <location>
        <begin position="149"/>
        <end position="365"/>
    </location>
</feature>
<reference evidence="19 20" key="2">
    <citation type="journal article" date="2020" name="Int. J. Syst. Evol. Microbiol.">
        <title>Leptospira yasudae sp. nov. and Leptospira stimsonii sp. nov., two new species of the pathogenic group isolated from environmental sources.</title>
        <authorList>
            <person name="Casanovas-Massana A."/>
            <person name="Hamond C."/>
            <person name="Santos L.A."/>
            <person name="de Oliveira D."/>
            <person name="Hacker K.P."/>
            <person name="Balassiano I."/>
            <person name="Costa F."/>
            <person name="Medeiros M.A."/>
            <person name="Reis M.G."/>
            <person name="Ko A.I."/>
            <person name="Wunder E.A."/>
        </authorList>
    </citation>
    <scope>NUCLEOTIDE SEQUENCE [LARGE SCALE GENOMIC DNA]</scope>
    <source>
        <strain evidence="19 20">B21</strain>
    </source>
</reference>